<organism evidence="3 4">
    <name type="scientific">Roseivirga thermotolerans</name>
    <dbReference type="NCBI Taxonomy" id="1758176"/>
    <lineage>
        <taxon>Bacteria</taxon>
        <taxon>Pseudomonadati</taxon>
        <taxon>Bacteroidota</taxon>
        <taxon>Cytophagia</taxon>
        <taxon>Cytophagales</taxon>
        <taxon>Roseivirgaceae</taxon>
        <taxon>Roseivirga</taxon>
    </lineage>
</organism>
<evidence type="ECO:0000259" key="2">
    <source>
        <dbReference type="Pfam" id="PF19573"/>
    </source>
</evidence>
<dbReference type="InterPro" id="IPR045743">
    <property type="entry name" value="DUF6089"/>
</dbReference>
<feature type="domain" description="DUF6089" evidence="2">
    <location>
        <begin position="16"/>
        <end position="234"/>
    </location>
</feature>
<evidence type="ECO:0000313" key="3">
    <source>
        <dbReference type="EMBL" id="GHE53854.1"/>
    </source>
</evidence>
<proteinExistence type="predicted"/>
<reference evidence="4" key="1">
    <citation type="journal article" date="2019" name="Int. J. Syst. Evol. Microbiol.">
        <title>The Global Catalogue of Microorganisms (GCM) 10K type strain sequencing project: providing services to taxonomists for standard genome sequencing and annotation.</title>
        <authorList>
            <consortium name="The Broad Institute Genomics Platform"/>
            <consortium name="The Broad Institute Genome Sequencing Center for Infectious Disease"/>
            <person name="Wu L."/>
            <person name="Ma J."/>
        </authorList>
    </citation>
    <scope>NUCLEOTIDE SEQUENCE [LARGE SCALE GENOMIC DNA]</scope>
    <source>
        <strain evidence="4">CGMCC 1.15111</strain>
    </source>
</reference>
<dbReference type="SUPFAM" id="SSF56925">
    <property type="entry name" value="OMPA-like"/>
    <property type="match status" value="1"/>
</dbReference>
<gene>
    <name evidence="3" type="ORF">GCM10011340_05460</name>
</gene>
<evidence type="ECO:0000256" key="1">
    <source>
        <dbReference type="SAM" id="Phobius"/>
    </source>
</evidence>
<dbReference type="Proteomes" id="UP000658258">
    <property type="component" value="Unassembled WGS sequence"/>
</dbReference>
<keyword evidence="1" id="KW-0472">Membrane</keyword>
<dbReference type="RefSeq" id="WP_189628650.1">
    <property type="nucleotide sequence ID" value="NZ_BNAG01000001.1"/>
</dbReference>
<name>A0ABQ3I4L6_9BACT</name>
<comment type="caution">
    <text evidence="3">The sequence shown here is derived from an EMBL/GenBank/DDBJ whole genome shotgun (WGS) entry which is preliminary data.</text>
</comment>
<keyword evidence="1" id="KW-0812">Transmembrane</keyword>
<keyword evidence="1" id="KW-1133">Transmembrane helix</keyword>
<dbReference type="InterPro" id="IPR011250">
    <property type="entry name" value="OMP/PagP_B-barrel"/>
</dbReference>
<dbReference type="Pfam" id="PF19573">
    <property type="entry name" value="DUF6089"/>
    <property type="match status" value="1"/>
</dbReference>
<protein>
    <recommendedName>
        <fullName evidence="2">DUF6089 domain-containing protein</fullName>
    </recommendedName>
</protein>
<keyword evidence="4" id="KW-1185">Reference proteome</keyword>
<accession>A0ABQ3I4L6</accession>
<feature type="transmembrane region" description="Helical" evidence="1">
    <location>
        <begin position="12"/>
        <end position="30"/>
    </location>
</feature>
<dbReference type="EMBL" id="BNAG01000001">
    <property type="protein sequence ID" value="GHE53854.1"/>
    <property type="molecule type" value="Genomic_DNA"/>
</dbReference>
<evidence type="ECO:0000313" key="4">
    <source>
        <dbReference type="Proteomes" id="UP000658258"/>
    </source>
</evidence>
<sequence>MSSLQPYRTDNLSIVRYLFIIAFFIIPFAAKAQLSEIGLEVGTNNYLGDVVRKYDFSNGSLGGQFFIRKHLNEGVSYRISAGIGQLKGADDEAFDVFSANRRASFEGSFFLTDLLIEYHFLNYRNEKLQQFWTPYLFFGAGLYRMEGQDNFLNNYDTGINLRIPVGVGVKLRLDRRWVLGIATSAISTGSDMLDNVSEATPNIKDYRGGNPNDNDWMFNTSISLSYTFYKIVCWKPFF</sequence>